<keyword evidence="2" id="KW-1185">Reference proteome</keyword>
<dbReference type="EMBL" id="CM055097">
    <property type="protein sequence ID" value="KAJ7551332.1"/>
    <property type="molecule type" value="Genomic_DNA"/>
</dbReference>
<proteinExistence type="predicted"/>
<dbReference type="Proteomes" id="UP001162992">
    <property type="component" value="Chromosome 6"/>
</dbReference>
<comment type="caution">
    <text evidence="1">The sequence shown here is derived from an EMBL/GenBank/DDBJ whole genome shotgun (WGS) entry which is preliminary data.</text>
</comment>
<gene>
    <name evidence="1" type="ORF">O6H91_06G010900</name>
</gene>
<reference evidence="2" key="1">
    <citation type="journal article" date="2024" name="Proc. Natl. Acad. Sci. U.S.A.">
        <title>Extraordinary preservation of gene collinearity over three hundred million years revealed in homosporous lycophytes.</title>
        <authorList>
            <person name="Li C."/>
            <person name="Wickell D."/>
            <person name="Kuo L.Y."/>
            <person name="Chen X."/>
            <person name="Nie B."/>
            <person name="Liao X."/>
            <person name="Peng D."/>
            <person name="Ji J."/>
            <person name="Jenkins J."/>
            <person name="Williams M."/>
            <person name="Shu S."/>
            <person name="Plott C."/>
            <person name="Barry K."/>
            <person name="Rajasekar S."/>
            <person name="Grimwood J."/>
            <person name="Han X."/>
            <person name="Sun S."/>
            <person name="Hou Z."/>
            <person name="He W."/>
            <person name="Dai G."/>
            <person name="Sun C."/>
            <person name="Schmutz J."/>
            <person name="Leebens-Mack J.H."/>
            <person name="Li F.W."/>
            <person name="Wang L."/>
        </authorList>
    </citation>
    <scope>NUCLEOTIDE SEQUENCE [LARGE SCALE GENOMIC DNA]</scope>
    <source>
        <strain evidence="2">cv. PW_Plant_1</strain>
    </source>
</reference>
<organism evidence="1 2">
    <name type="scientific">Diphasiastrum complanatum</name>
    <name type="common">Issler's clubmoss</name>
    <name type="synonym">Lycopodium complanatum</name>
    <dbReference type="NCBI Taxonomy" id="34168"/>
    <lineage>
        <taxon>Eukaryota</taxon>
        <taxon>Viridiplantae</taxon>
        <taxon>Streptophyta</taxon>
        <taxon>Embryophyta</taxon>
        <taxon>Tracheophyta</taxon>
        <taxon>Lycopodiopsida</taxon>
        <taxon>Lycopodiales</taxon>
        <taxon>Lycopodiaceae</taxon>
        <taxon>Lycopodioideae</taxon>
        <taxon>Diphasiastrum</taxon>
    </lineage>
</organism>
<sequence length="361" mass="41276">MARNIQLEEEETSISSRPHPHEREEYIYEAPWGIAAINWSVRPDHPFRLGICSELVNQDETYVEILKLDRNRDNYVSDGKLSIQDLRHPSKIMFVPDRSCQMKDLFATSGTCLRVWHIQREKIEDKVEAENIFQTPDPDCGPITCLDWNELQPSWIGTGSTDRTCTIWDIERSERISQIIAHENEVADIAWGAAQVYASISNDGSFRVVDLRDMDGPITNKLWKRDESSFGHVAWNKNISYYIAISSKSSVLILDTRAVRNPILDLWKQPEQNVNAIAWAPHLERSLCSAGDDRQASIWEIQADYEKQLPAKLLYNANTEIAQLQWSSCQPDWVAVAYSTKLSENAALTNNLLTIFKVPSL</sequence>
<name>A0ACC2DB26_DIPCM</name>
<protein>
    <submittedName>
        <fullName evidence="1">Uncharacterized protein</fullName>
    </submittedName>
</protein>
<accession>A0ACC2DB26</accession>
<evidence type="ECO:0000313" key="1">
    <source>
        <dbReference type="EMBL" id="KAJ7551332.1"/>
    </source>
</evidence>
<evidence type="ECO:0000313" key="2">
    <source>
        <dbReference type="Proteomes" id="UP001162992"/>
    </source>
</evidence>